<evidence type="ECO:0000313" key="3">
    <source>
        <dbReference type="Proteomes" id="UP000194154"/>
    </source>
</evidence>
<dbReference type="Proteomes" id="UP000194154">
    <property type="component" value="Chromosome"/>
</dbReference>
<dbReference type="EMBL" id="CP021059">
    <property type="protein sequence ID" value="ARQ05721.1"/>
    <property type="molecule type" value="Genomic_DNA"/>
</dbReference>
<evidence type="ECO:0000313" key="2">
    <source>
        <dbReference type="EMBL" id="CDO67641.1"/>
    </source>
</evidence>
<evidence type="ECO:0000313" key="1">
    <source>
        <dbReference type="EMBL" id="ARQ05721.1"/>
    </source>
</evidence>
<dbReference type="STRING" id="1855823.MCCS_00490"/>
<gene>
    <name evidence="1" type="ORF">MCCS_00490</name>
</gene>
<dbReference type="RefSeq" id="WP_086041450.1">
    <property type="nucleotide sequence ID" value="NZ_CBCRZA010000009.1"/>
</dbReference>
<dbReference type="AlphaFoldDB" id="A0A0D6DR23"/>
<dbReference type="GeneID" id="35294208"/>
<dbReference type="KEGG" id="mcak:MCCS_00490"/>
<dbReference type="EMBL" id="HG970732">
    <property type="protein sequence ID" value="CDO67641.1"/>
    <property type="molecule type" value="Genomic_DNA"/>
</dbReference>
<protein>
    <submittedName>
        <fullName evidence="2">Uncharacterized protein</fullName>
    </submittedName>
</protein>
<reference evidence="1 3" key="2">
    <citation type="journal article" date="2017" name="Int. J. Syst. Evol. Microbiol.">
        <title>Macrococcus canis sp. nov., a skin bacterium associated with infections in dogs.</title>
        <authorList>
            <person name="Gobeli Brawand S."/>
            <person name="Cotting K."/>
            <person name="Gomez-Sanz E."/>
            <person name="Collaud A."/>
            <person name="Thomann A."/>
            <person name="Brodard I."/>
            <person name="Rodriguez-Campos S."/>
            <person name="Strauss C."/>
            <person name="Perreten V."/>
        </authorList>
    </citation>
    <scope>NUCLEOTIDE SEQUENCE [LARGE SCALE GENOMIC DNA]</scope>
    <source>
        <strain evidence="1 3">KM45013</strain>
    </source>
</reference>
<organism evidence="2">
    <name type="scientific">Macrococcoides canis</name>
    <dbReference type="NCBI Taxonomy" id="1855823"/>
    <lineage>
        <taxon>Bacteria</taxon>
        <taxon>Bacillati</taxon>
        <taxon>Bacillota</taxon>
        <taxon>Bacilli</taxon>
        <taxon>Bacillales</taxon>
        <taxon>Staphylococcaceae</taxon>
        <taxon>Macrococcoides</taxon>
    </lineage>
</organism>
<accession>A0A1W7A800</accession>
<reference evidence="1" key="3">
    <citation type="submission" date="2017-04" db="EMBL/GenBank/DDBJ databases">
        <authorList>
            <person name="Afonso C.L."/>
            <person name="Miller P.J."/>
            <person name="Scott M.A."/>
            <person name="Spackman E."/>
            <person name="Goraichik I."/>
            <person name="Dimitrov K.M."/>
            <person name="Suarez D.L."/>
            <person name="Swayne D.E."/>
        </authorList>
    </citation>
    <scope>NUCLEOTIDE SEQUENCE</scope>
    <source>
        <strain evidence="1">KM45013</strain>
    </source>
</reference>
<sequence>MENLNTSQVELLTAIISEAKKMKPGDRFTYYRLVDQVEENNKNFDDIWTSDDVWAVQKSFEKFALDAKTLSLRLLEGLYSNSPYIYEIVDINNDSKQLNNFYGSNKQLEVETYSSGAQNVSIRFDFYLDKEGAVMLEDMLEAVHQVPEGEIFDESSIWDHIPSRFNEEVYEPNFESLLNVFNLYCTFFNYPYSESGMQGGEYLPLYRIYSKAK</sequence>
<proteinExistence type="predicted"/>
<reference evidence="2" key="1">
    <citation type="journal article" date="2015" name="Antimicrob. Agents Chemother.">
        <title>First Staphylococcal Cassette Chromosome mec Containing a mecB-Carrying Gene Complex Independent of Transposon Tn6045 in a Macrococcus caseolyticus Isolate from a Canine Infection.</title>
        <authorList>
            <person name="Gomez-Sanz E."/>
            <person name="Schwendener S."/>
            <person name="Thomann A."/>
            <person name="Gobeli Brawand S."/>
            <person name="Perreten V."/>
        </authorList>
    </citation>
    <scope>NUCLEOTIDE SEQUENCE</scope>
    <source>
        <strain evidence="2">KM45013</strain>
    </source>
</reference>
<accession>A0A0D6DR23</accession>
<name>A0A0D6DR23_9STAP</name>
<keyword evidence="3" id="KW-1185">Reference proteome</keyword>